<geneLocation type="mitochondrion" evidence="3"/>
<feature type="domain" description="Homing endonuclease LAGLIDADG" evidence="2">
    <location>
        <begin position="67"/>
        <end position="166"/>
    </location>
</feature>
<dbReference type="GO" id="GO:0004519">
    <property type="term" value="F:endonuclease activity"/>
    <property type="evidence" value="ECO:0007669"/>
    <property type="project" value="InterPro"/>
</dbReference>
<sequence>MCVFKWFLLFIVLSFFCLFIDYNIHYFLSFYSSIHYLSLLFIIPFKSNRLLCTQVNNNDKLNPWFVTGYADGEGCFNILVIKSRSNTIGWQIQPRFIIEVNIKDIDLLYKIQAFFGGIGSITSTKSRARFSVFAFKDVANVILTHFDNYPLQSAKQIDFELWKKCVNIMLNKEHLTQKGLEQIISYKGGMNFGESDV</sequence>
<dbReference type="Pfam" id="PF00961">
    <property type="entry name" value="LAGLIDADG_1"/>
    <property type="match status" value="1"/>
</dbReference>
<dbReference type="SUPFAM" id="SSF55608">
    <property type="entry name" value="Homing endonucleases"/>
    <property type="match status" value="1"/>
</dbReference>
<evidence type="ECO:0000259" key="2">
    <source>
        <dbReference type="Pfam" id="PF00961"/>
    </source>
</evidence>
<dbReference type="InterPro" id="IPR051289">
    <property type="entry name" value="LAGLIDADG_Endonuclease"/>
</dbReference>
<evidence type="ECO:0000313" key="3">
    <source>
        <dbReference type="EMBL" id="QBM09649.1"/>
    </source>
</evidence>
<keyword evidence="3" id="KW-0496">Mitochondrion</keyword>
<dbReference type="InterPro" id="IPR004860">
    <property type="entry name" value="LAGLIDADG_dom"/>
</dbReference>
<reference evidence="3" key="1">
    <citation type="submission" date="2019-02" db="EMBL/GenBank/DDBJ databases">
        <authorList>
            <person name="Fang M.L."/>
            <person name="Zhang Y."/>
        </authorList>
    </citation>
    <scope>NUCLEOTIDE SEQUENCE</scope>
    <source>
        <strain evidence="3">YMF1.01838</strain>
    </source>
</reference>
<name>A0A482DTZ3_9PEZI</name>
<dbReference type="EMBL" id="MK550697">
    <property type="protein sequence ID" value="QBM09649.1"/>
    <property type="molecule type" value="Genomic_DNA"/>
</dbReference>
<feature type="transmembrane region" description="Helical" evidence="1">
    <location>
        <begin position="6"/>
        <end position="28"/>
    </location>
</feature>
<keyword evidence="1" id="KW-0812">Transmembrane</keyword>
<proteinExistence type="predicted"/>
<organism evidence="3">
    <name type="scientific">Dactylella sp</name>
    <dbReference type="NCBI Taxonomy" id="1814903"/>
    <lineage>
        <taxon>Eukaryota</taxon>
        <taxon>Fungi</taxon>
        <taxon>Dikarya</taxon>
        <taxon>Ascomycota</taxon>
        <taxon>Pezizomycotina</taxon>
        <taxon>Orbiliomycetes</taxon>
        <taxon>Orbiliales</taxon>
        <taxon>Orbiliaceae</taxon>
        <taxon>Dactylella</taxon>
    </lineage>
</organism>
<dbReference type="Gene3D" id="3.10.28.10">
    <property type="entry name" value="Homing endonucleases"/>
    <property type="match status" value="1"/>
</dbReference>
<accession>A0A482DTZ3</accession>
<dbReference type="InterPro" id="IPR027434">
    <property type="entry name" value="Homing_endonucl"/>
</dbReference>
<protein>
    <recommendedName>
        <fullName evidence="2">Homing endonuclease LAGLIDADG domain-containing protein</fullName>
    </recommendedName>
</protein>
<dbReference type="AlphaFoldDB" id="A0A482DTZ3"/>
<keyword evidence="1" id="KW-1133">Transmembrane helix</keyword>
<keyword evidence="1" id="KW-0472">Membrane</keyword>
<dbReference type="PANTHER" id="PTHR36181:SF3">
    <property type="entry name" value="INTRON-ENCODED DNA ENDONUCLEASE AI5 BETA"/>
    <property type="match status" value="1"/>
</dbReference>
<gene>
    <name evidence="3" type="primary">orf197</name>
</gene>
<dbReference type="PANTHER" id="PTHR36181">
    <property type="entry name" value="INTRON-ENCODED ENDONUCLEASE AI3-RELATED"/>
    <property type="match status" value="1"/>
</dbReference>
<evidence type="ECO:0000256" key="1">
    <source>
        <dbReference type="SAM" id="Phobius"/>
    </source>
</evidence>
<dbReference type="GO" id="GO:0005739">
    <property type="term" value="C:mitochondrion"/>
    <property type="evidence" value="ECO:0007669"/>
    <property type="project" value="UniProtKB-ARBA"/>
</dbReference>